<dbReference type="Proteomes" id="UP001597112">
    <property type="component" value="Unassembled WGS sequence"/>
</dbReference>
<keyword evidence="3" id="KW-1185">Reference proteome</keyword>
<dbReference type="RefSeq" id="WP_377577899.1">
    <property type="nucleotide sequence ID" value="NZ_JBHTKA010000001.1"/>
</dbReference>
<feature type="transmembrane region" description="Helical" evidence="1">
    <location>
        <begin position="55"/>
        <end position="75"/>
    </location>
</feature>
<feature type="transmembrane region" description="Helical" evidence="1">
    <location>
        <begin position="239"/>
        <end position="258"/>
    </location>
</feature>
<feature type="transmembrane region" description="Helical" evidence="1">
    <location>
        <begin position="167"/>
        <end position="186"/>
    </location>
</feature>
<protein>
    <recommendedName>
        <fullName evidence="4">DoxX family protein</fullName>
    </recommendedName>
</protein>
<evidence type="ECO:0000313" key="2">
    <source>
        <dbReference type="EMBL" id="MFD0999444.1"/>
    </source>
</evidence>
<feature type="transmembrane region" description="Helical" evidence="1">
    <location>
        <begin position="87"/>
        <end position="107"/>
    </location>
</feature>
<comment type="caution">
    <text evidence="2">The sequence shown here is derived from an EMBL/GenBank/DDBJ whole genome shotgun (WGS) entry which is preliminary data.</text>
</comment>
<reference evidence="3" key="1">
    <citation type="journal article" date="2019" name="Int. J. Syst. Evol. Microbiol.">
        <title>The Global Catalogue of Microorganisms (GCM) 10K type strain sequencing project: providing services to taxonomists for standard genome sequencing and annotation.</title>
        <authorList>
            <consortium name="The Broad Institute Genomics Platform"/>
            <consortium name="The Broad Institute Genome Sequencing Center for Infectious Disease"/>
            <person name="Wu L."/>
            <person name="Ma J."/>
        </authorList>
    </citation>
    <scope>NUCLEOTIDE SEQUENCE [LARGE SCALE GENOMIC DNA]</scope>
    <source>
        <strain evidence="3">CCUG 58938</strain>
    </source>
</reference>
<name>A0ABW3K1J8_9BACT</name>
<evidence type="ECO:0008006" key="4">
    <source>
        <dbReference type="Google" id="ProtNLM"/>
    </source>
</evidence>
<evidence type="ECO:0000256" key="1">
    <source>
        <dbReference type="SAM" id="Phobius"/>
    </source>
</evidence>
<organism evidence="2 3">
    <name type="scientific">Ohtaekwangia kribbensis</name>
    <dbReference type="NCBI Taxonomy" id="688913"/>
    <lineage>
        <taxon>Bacteria</taxon>
        <taxon>Pseudomonadati</taxon>
        <taxon>Bacteroidota</taxon>
        <taxon>Cytophagia</taxon>
        <taxon>Cytophagales</taxon>
        <taxon>Fulvivirgaceae</taxon>
        <taxon>Ohtaekwangia</taxon>
    </lineage>
</organism>
<dbReference type="EMBL" id="JBHTKA010000001">
    <property type="protein sequence ID" value="MFD0999444.1"/>
    <property type="molecule type" value="Genomic_DNA"/>
</dbReference>
<keyword evidence="1" id="KW-0472">Membrane</keyword>
<accession>A0ABW3K1J8</accession>
<keyword evidence="1" id="KW-1133">Transmembrane helix</keyword>
<gene>
    <name evidence="2" type="ORF">ACFQ21_09005</name>
</gene>
<keyword evidence="1" id="KW-0812">Transmembrane</keyword>
<evidence type="ECO:0000313" key="3">
    <source>
        <dbReference type="Proteomes" id="UP001597112"/>
    </source>
</evidence>
<proteinExistence type="predicted"/>
<sequence length="397" mass="45421">MFPFPIGWIPFTEFIQAQYYNAWLGPANWIGKNILSIPYEITILPNGSGDTTFNYVLIFIFLVIAVAGTIVWIILDSKRTHYEKLWYWFIVVLRYYLGVVLLAYGFVKIIQTQFPAPSLETMLQSYGESTPMKLLWTFMGYSKEYNFFIGLTEATSGMLLFFRRTRLLGALLSIAVMSNVVVLNFCYDVPVKLLSTHLLVISVILLLLDIKRLVAFFILNKTVAPVPVQSVYRKPWEKTLYIAAKVVFIGGFLLIYIGQGVMRQAQLSQSTENGTALYGIYDVQEFILNGDTLPPVTTDTRRWKRMYIRSAESVDIQYMDGASIRWTCQIDTVHHAINLASMGAAVGTLYNYEVSHNTMIMTGGEPRTMITFLVKKHDNFPLLNGQFNWINEYPNNR</sequence>
<feature type="transmembrane region" description="Helical" evidence="1">
    <location>
        <begin position="198"/>
        <end position="219"/>
    </location>
</feature>